<evidence type="ECO:0000313" key="2">
    <source>
        <dbReference type="Proteomes" id="UP000000311"/>
    </source>
</evidence>
<name>E2AIP7_CAMFO</name>
<gene>
    <name evidence="1" type="ORF">EAG_04708</name>
</gene>
<proteinExistence type="predicted"/>
<protein>
    <submittedName>
        <fullName evidence="1">Uncharacterized protein</fullName>
    </submittedName>
</protein>
<dbReference type="EMBL" id="GL439853">
    <property type="protein sequence ID" value="EFN66684.1"/>
    <property type="molecule type" value="Genomic_DNA"/>
</dbReference>
<accession>E2AIP7</accession>
<dbReference type="InParanoid" id="E2AIP7"/>
<sequence>MLKEKAFSEDLTARIREASEREGAEDGGLTSGILSFVLPAVLYALDESRARPLSSRSRIVHPVSQIDDYPPR</sequence>
<dbReference type="AlphaFoldDB" id="E2AIP7"/>
<organism evidence="2">
    <name type="scientific">Camponotus floridanus</name>
    <name type="common">Florida carpenter ant</name>
    <dbReference type="NCBI Taxonomy" id="104421"/>
    <lineage>
        <taxon>Eukaryota</taxon>
        <taxon>Metazoa</taxon>
        <taxon>Ecdysozoa</taxon>
        <taxon>Arthropoda</taxon>
        <taxon>Hexapoda</taxon>
        <taxon>Insecta</taxon>
        <taxon>Pterygota</taxon>
        <taxon>Neoptera</taxon>
        <taxon>Endopterygota</taxon>
        <taxon>Hymenoptera</taxon>
        <taxon>Apocrita</taxon>
        <taxon>Aculeata</taxon>
        <taxon>Formicoidea</taxon>
        <taxon>Formicidae</taxon>
        <taxon>Formicinae</taxon>
        <taxon>Camponotus</taxon>
    </lineage>
</organism>
<reference evidence="1 2" key="1">
    <citation type="journal article" date="2010" name="Science">
        <title>Genomic comparison of the ants Camponotus floridanus and Harpegnathos saltator.</title>
        <authorList>
            <person name="Bonasio R."/>
            <person name="Zhang G."/>
            <person name="Ye C."/>
            <person name="Mutti N.S."/>
            <person name="Fang X."/>
            <person name="Qin N."/>
            <person name="Donahue G."/>
            <person name="Yang P."/>
            <person name="Li Q."/>
            <person name="Li C."/>
            <person name="Zhang P."/>
            <person name="Huang Z."/>
            <person name="Berger S.L."/>
            <person name="Reinberg D."/>
            <person name="Wang J."/>
            <person name="Liebig J."/>
        </authorList>
    </citation>
    <scope>NUCLEOTIDE SEQUENCE [LARGE SCALE GENOMIC DNA]</scope>
    <source>
        <strain evidence="2">C129</strain>
    </source>
</reference>
<evidence type="ECO:0000313" key="1">
    <source>
        <dbReference type="EMBL" id="EFN66684.1"/>
    </source>
</evidence>
<dbReference type="Proteomes" id="UP000000311">
    <property type="component" value="Unassembled WGS sequence"/>
</dbReference>
<keyword evidence="2" id="KW-1185">Reference proteome</keyword>